<dbReference type="SUPFAM" id="SSF56672">
    <property type="entry name" value="DNA/RNA polymerases"/>
    <property type="match status" value="1"/>
</dbReference>
<gene>
    <name evidence="1" type="ORF">ALC57_13214</name>
</gene>
<dbReference type="InterPro" id="IPR043502">
    <property type="entry name" value="DNA/RNA_pol_sf"/>
</dbReference>
<dbReference type="GO" id="GO:0071897">
    <property type="term" value="P:DNA biosynthetic process"/>
    <property type="evidence" value="ECO:0007669"/>
    <property type="project" value="UniProtKB-ARBA"/>
</dbReference>
<dbReference type="PANTHER" id="PTHR31511:SF12">
    <property type="entry name" value="RHO TERMINATION FACTOR N-TERMINAL DOMAIN-CONTAINING PROTEIN"/>
    <property type="match status" value="1"/>
</dbReference>
<protein>
    <recommendedName>
        <fullName evidence="3">DNA-directed DNA polymerase</fullName>
    </recommendedName>
</protein>
<evidence type="ECO:0000313" key="2">
    <source>
        <dbReference type="Proteomes" id="UP000078492"/>
    </source>
</evidence>
<evidence type="ECO:0000313" key="1">
    <source>
        <dbReference type="EMBL" id="KYN14580.1"/>
    </source>
</evidence>
<accession>A0A151IZQ5</accession>
<dbReference type="PANTHER" id="PTHR31511">
    <property type="entry name" value="PROTEIN CBG23764"/>
    <property type="match status" value="1"/>
</dbReference>
<sequence length="509" mass="59499">NSNHIEPRRFLEDASEIVLERVQCIMQRYDSIKKNTIFNGEFVTSDKRANKSISTRNYELYQYTDLREWYVTRVVEPILTSLEEFQERDSGWALSRILNLAVNANKHTPLCAGCHIKLPREIILKRAVINVQSAGDACFAWSVIAALHPAPKHVERVSSYPHYSTVLNLAGIEFPMTLSQIRYFENSNDISINVYAIVKGIMPIRLADRKKSRHVNLLYVENDSAGHFVLIKDLFRLVSSQINKKEHKKYFCDRCFHYFNSTAKQEMHSEDCEKINNGANKAAERLSFRNHCRKERVPFVVYADLECALEKTDSDSQYATHTYQHHNVFSVGYYVQCSYDSSLSGYRFRRDKDCIAWFTISIIHNLSGYDAHFIIKIELNTKFRTLAKNDFEKNLYKLLNNAVFGKTMENVRERVDVKLLTKWEGRYGAEAMIAKQNFHSRSVFLENLVAIELRKLEVKFDKPIYVGMCILDISKTCLYEFHHEYMAPVFREKCKIMYTDTDSLIWYIM</sequence>
<name>A0A151IZQ5_9HYME</name>
<organism evidence="1 2">
    <name type="scientific">Trachymyrmex cornetzi</name>
    <dbReference type="NCBI Taxonomy" id="471704"/>
    <lineage>
        <taxon>Eukaryota</taxon>
        <taxon>Metazoa</taxon>
        <taxon>Ecdysozoa</taxon>
        <taxon>Arthropoda</taxon>
        <taxon>Hexapoda</taxon>
        <taxon>Insecta</taxon>
        <taxon>Pterygota</taxon>
        <taxon>Neoptera</taxon>
        <taxon>Endopterygota</taxon>
        <taxon>Hymenoptera</taxon>
        <taxon>Apocrita</taxon>
        <taxon>Aculeata</taxon>
        <taxon>Formicoidea</taxon>
        <taxon>Formicidae</taxon>
        <taxon>Myrmicinae</taxon>
        <taxon>Trachymyrmex</taxon>
    </lineage>
</organism>
<keyword evidence="2" id="KW-1185">Reference proteome</keyword>
<feature type="non-terminal residue" evidence="1">
    <location>
        <position position="1"/>
    </location>
</feature>
<dbReference type="EMBL" id="KQ980678">
    <property type="protein sequence ID" value="KYN14580.1"/>
    <property type="molecule type" value="Genomic_DNA"/>
</dbReference>
<dbReference type="AlphaFoldDB" id="A0A151IZQ5"/>
<evidence type="ECO:0008006" key="3">
    <source>
        <dbReference type="Google" id="ProtNLM"/>
    </source>
</evidence>
<proteinExistence type="predicted"/>
<dbReference type="Proteomes" id="UP000078492">
    <property type="component" value="Unassembled WGS sequence"/>
</dbReference>
<reference evidence="1 2" key="1">
    <citation type="submission" date="2015-09" db="EMBL/GenBank/DDBJ databases">
        <title>Trachymyrmex cornetzi WGS genome.</title>
        <authorList>
            <person name="Nygaard S."/>
            <person name="Hu H."/>
            <person name="Boomsma J."/>
            <person name="Zhang G."/>
        </authorList>
    </citation>
    <scope>NUCLEOTIDE SEQUENCE [LARGE SCALE GENOMIC DNA]</scope>
    <source>
        <strain evidence="1">Tcor2-1</strain>
        <tissue evidence="1">Whole body</tissue>
    </source>
</reference>
<dbReference type="STRING" id="471704.A0A151IZQ5"/>